<evidence type="ECO:0000313" key="8">
    <source>
        <dbReference type="EMBL" id="QED40094.1"/>
    </source>
</evidence>
<dbReference type="EMBL" id="AY531110">
    <property type="protein sequence ID" value="AAS20464.1"/>
    <property type="molecule type" value="Genomic_DNA"/>
</dbReference>
<dbReference type="EMBL" id="JF899325">
    <property type="protein sequence ID" value="AFH58986.1"/>
    <property type="molecule type" value="Genomic_DNA"/>
</dbReference>
<reference evidence="1" key="1">
    <citation type="journal article" date="2005" name="Virus Res.">
        <title>Nucleotide sequence and transcriptional analysis of the pif gene of Spodoptera frugiperda nucleopolyhedrovirus (SfMNPV).</title>
        <authorList>
            <person name="Simon O."/>
            <person name="Gutierrez S."/>
            <person name="Williams T."/>
            <person name="Caballero P."/>
            <person name="Lopez-Ferber M."/>
        </authorList>
    </citation>
    <scope>NUCLEOTIDE SEQUENCE</scope>
</reference>
<evidence type="ECO:0000313" key="10">
    <source>
        <dbReference type="EMBL" id="QRN46148.1"/>
    </source>
</evidence>
<evidence type="ECO:0000313" key="4">
    <source>
        <dbReference type="EMBL" id="ADV91267.1"/>
    </source>
</evidence>
<dbReference type="EMBL" id="MW162628">
    <property type="protein sequence ID" value="QRN46148.1"/>
    <property type="molecule type" value="Genomic_DNA"/>
</dbReference>
<reference evidence="10" key="11">
    <citation type="journal article" date="2021" name="Infect. Genet. Evol.">
        <title>Genomic diversity in a population of Spodoptera frugiperda nucleopolyhedrovirus.</title>
        <authorList>
            <person name="Masson T."/>
            <person name="Fabre M.L."/>
            <person name="Pidre M.L."/>
            <person name="Niz J.M."/>
            <person name="Berretta M.F."/>
            <person name="Romanowski V."/>
            <person name="Ferrelli M.L."/>
        </authorList>
    </citation>
    <scope>NUCLEOTIDE SEQUENCE</scope>
    <source>
        <strain evidence="10">ARG-M</strain>
    </source>
</reference>
<dbReference type="KEGG" id="vg:5176015"/>
<reference evidence="3" key="2">
    <citation type="submission" date="2007-10" db="EMBL/GenBank/DDBJ databases">
        <authorList>
            <person name="Wolff J.L.C."/>
            <person name="Valicente F.H."/>
            <person name="Oliveira J.V.C."/>
            <person name="Zanotto P.M.A."/>
        </authorList>
    </citation>
    <scope>NUCLEOTIDE SEQUENCE</scope>
    <source>
        <strain evidence="3">19</strain>
    </source>
</reference>
<organism evidence="1">
    <name type="scientific">Spodoptera frugiperda nuclear polyhedrosis virus</name>
    <name type="common">SfNPV</name>
    <dbReference type="NCBI Taxonomy" id="10455"/>
    <lineage>
        <taxon>Viruses</taxon>
        <taxon>Viruses incertae sedis</taxon>
        <taxon>Naldaviricetes</taxon>
        <taxon>Lefavirales</taxon>
        <taxon>Baculoviridae</taxon>
        <taxon>Alphabaculovirus</taxon>
        <taxon>Alphabaculovirus spofrugiperdae</taxon>
    </lineage>
</organism>
<evidence type="ECO:0000313" key="5">
    <source>
        <dbReference type="EMBL" id="AFH58986.1"/>
    </source>
</evidence>
<dbReference type="EMBL" id="EF035042">
    <property type="protein sequence ID" value="ABM45746.1"/>
    <property type="molecule type" value="Genomic_DNA"/>
</dbReference>
<evidence type="ECO:0000313" key="12">
    <source>
        <dbReference type="Proteomes" id="UP000204663"/>
    </source>
</evidence>
<dbReference type="EMBL" id="MK503924">
    <property type="protein sequence ID" value="QED40094.1"/>
    <property type="molecule type" value="Genomic_DNA"/>
</dbReference>
<gene>
    <name evidence="11" type="primary">hypothetical protein</name>
    <name evidence="4" type="ORF">Sf36</name>
</gene>
<evidence type="ECO:0000313" key="2">
    <source>
        <dbReference type="EMBL" id="ABM45746.1"/>
    </source>
</evidence>
<reference evidence="11" key="12">
    <citation type="submission" date="2021-05" db="EMBL/GenBank/DDBJ databases">
        <title>Genome sequence of the Spodoptera frugiperda multiple nucleopolyhedrovirus (SfMNPV) isolated from the fall armyworm, Spodoptera frugiperda, in Nigeria, Africa.</title>
        <authorList>
            <person name="Wennmann J.T."/>
            <person name="Tepa-Yotto G.T."/>
            <person name="Jehle J.A."/>
            <person name="Goergen G."/>
        </authorList>
    </citation>
    <scope>NUCLEOTIDE SEQUENCE</scope>
    <source>
        <strain evidence="11">KA1</strain>
    </source>
</reference>
<reference evidence="3" key="4">
    <citation type="journal article" date="2008" name="J. Gen. Virol.">
        <title>Analysis of the genome of Spodoptera frugiperda nucleopolyhedrovirus (SfMNPV-19) and of the high genomic heterogeneity in group II nucleopolyhedroviruses.</title>
        <authorList>
            <person name="Wolff J.L."/>
            <person name="Valicente F.H."/>
            <person name="Martins R."/>
            <person name="Oliveira J.V."/>
            <person name="Zanotto P.M."/>
        </authorList>
    </citation>
    <scope>NUCLEOTIDE SEQUENCE</scope>
    <source>
        <strain evidence="3">19</strain>
    </source>
</reference>
<evidence type="ECO:0000313" key="1">
    <source>
        <dbReference type="EMBL" id="AAS20464.1"/>
    </source>
</evidence>
<dbReference type="RefSeq" id="YP_001036328.1">
    <property type="nucleotide sequence ID" value="NC_009011.2"/>
</dbReference>
<keyword evidence="12" id="KW-1185">Reference proteome</keyword>
<reference evidence="2 12" key="3">
    <citation type="journal article" date="2008" name="J. Gen. Virol.">
        <title>Genomic sequence analysis of a fast-killing isolate of Spodoptera frugiperda multiple nucleopolyhedrovirus.</title>
        <authorList>
            <person name="Harrison R.L."/>
            <person name="Puttler B."/>
            <person name="Popham H.J."/>
        </authorList>
    </citation>
    <scope>NUCLEOTIDE SEQUENCE [LARGE SCALE GENOMIC DNA]</scope>
    <source>
        <strain evidence="2">3AP2</strain>
    </source>
</reference>
<evidence type="ECO:0000313" key="7">
    <source>
        <dbReference type="EMBL" id="QED39949.1"/>
    </source>
</evidence>
<dbReference type="EMBL" id="MZ292981">
    <property type="protein sequence ID" value="QWS70918.1"/>
    <property type="molecule type" value="Genomic_DNA"/>
</dbReference>
<organismHost>
    <name type="scientific">Lepidoptera</name>
    <name type="common">moths &amp; butterflies</name>
    <dbReference type="NCBI Taxonomy" id="7088"/>
</organismHost>
<dbReference type="EMBL" id="HM595733">
    <property type="protein sequence ID" value="ADV91267.1"/>
    <property type="molecule type" value="Genomic_DNA"/>
</dbReference>
<dbReference type="Proteomes" id="UP000204663">
    <property type="component" value="Segment"/>
</dbReference>
<evidence type="ECO:0000313" key="9">
    <source>
        <dbReference type="EMBL" id="QED40236.1"/>
    </source>
</evidence>
<evidence type="ECO:0000313" key="3">
    <source>
        <dbReference type="EMBL" id="ACA02593.1"/>
    </source>
</evidence>
<name>Q6QNZ8_NPVSF</name>
<dbReference type="EMBL" id="MK503925">
    <property type="protein sequence ID" value="QED40236.1"/>
    <property type="molecule type" value="Genomic_DNA"/>
</dbReference>
<reference evidence="4" key="6">
    <citation type="journal article" date="2011" name="J. Invertebr. Pathol.">
        <title>Sequence comparison between three geographically distinct Spodoptera frugiperda multiple nucleopolyhedrovirus isolates: Detecting positively selected genes.</title>
        <authorList>
            <person name="Simon O."/>
            <person name="Palma L."/>
            <person name="Beperet I."/>
            <person name="Munoz D."/>
            <person name="Lopez-Ferber M."/>
            <person name="Caballero P."/>
            <person name="Williams T."/>
        </authorList>
    </citation>
    <scope>NUCLEOTIDE SEQUENCE</scope>
    <source>
        <strain evidence="4">Nicaraguan</strain>
    </source>
</reference>
<evidence type="ECO:0000313" key="11">
    <source>
        <dbReference type="EMBL" id="QWS70918.1"/>
    </source>
</evidence>
<dbReference type="EMBL" id="KF891883">
    <property type="protein sequence ID" value="AIW01447.1"/>
    <property type="molecule type" value="Genomic_DNA"/>
</dbReference>
<protein>
    <submittedName>
        <fullName evidence="1">ORF37-like protein</fullName>
    </submittedName>
    <submittedName>
        <fullName evidence="10">Sf36</fullName>
    </submittedName>
</protein>
<accession>Q6QNZ8</accession>
<reference evidence="6" key="9">
    <citation type="journal article" date="2015" name="BMC Genomics">
        <title>Evidence of recent interspecies horizontal gene transfer regarding nucleopolyhedrovirus infection of Spodoptera frugiperda.</title>
        <authorList>
            <person name="Barrera G.P."/>
            <person name="Belaich M.N."/>
            <person name="Patarroyo M.A."/>
            <person name="Villamizar L.F."/>
            <person name="Ghiringhelli P.D."/>
        </authorList>
    </citation>
    <scope>NUCLEOTIDE SEQUENCE</scope>
    <source>
        <strain evidence="6">Colombian</strain>
    </source>
</reference>
<proteinExistence type="predicted"/>
<reference evidence="5" key="7">
    <citation type="journal article" date="2012" name="J. Invertebr. Pathol.">
        <title>Analysis of a naturally-occurring deletion mutant of Spodoptera frugiperda multiple nucleopolyhedrovirus reveals sf58 as a new per os infectivity factor of lepidopteran-infecting baculoviruses.</title>
        <authorList>
            <person name="Simon O."/>
            <person name="Palma L."/>
            <person name="Williams T."/>
            <person name="Lopez-Ferber M."/>
            <person name="Caballero P."/>
        </authorList>
    </citation>
    <scope>NUCLEOTIDE SEQUENCE</scope>
    <source>
        <strain evidence="5">Nicaraguan</strain>
    </source>
</reference>
<reference evidence="6" key="8">
    <citation type="submission" date="2013-11" db="EMBL/GenBank/DDBJ databases">
        <authorList>
            <person name="Hoang H.T."/>
            <person name="Killian M.L."/>
            <person name="Madson D.M."/>
            <person name="Arruda P.H.E."/>
            <person name="Sun D."/>
            <person name="Schwartz K.J."/>
            <person name="Yoon K."/>
        </authorList>
    </citation>
    <scope>NUCLEOTIDE SEQUENCE</scope>
    <source>
        <strain evidence="6">Colombian</strain>
    </source>
</reference>
<reference evidence="7" key="10">
    <citation type="submission" date="2019-02" db="EMBL/GenBank/DDBJ databases">
        <title>Genetic diversity of Spodoptera frugiperda multiple nucleopolyhedovirus and pathogenicity against corn- and rice-strain S. frugiperda larvae.</title>
        <authorList>
            <person name="Harrison R.L."/>
            <person name="Rowley D.L."/>
            <person name="Popham H.J."/>
        </authorList>
    </citation>
    <scope>NUCLEOTIDE SEQUENCE</scope>
    <source>
        <strain evidence="9">IIBBL BCIPV 1197</strain>
        <strain evidence="7">IIBBL BCIPV 281</strain>
        <strain evidence="8">IIBBL BCIPV 459</strain>
    </source>
</reference>
<sequence length="85" mass="10293">MDNVTEALLLAKQYEKRQLYTKSMACYNLAIHFLVLLKRKRLQEIVLRMIDDKILHCVRERKKINELNKQIILKKYILIDDNDVY</sequence>
<dbReference type="EMBL" id="MK503923">
    <property type="protein sequence ID" value="QED39949.1"/>
    <property type="molecule type" value="Genomic_DNA"/>
</dbReference>
<reference evidence="2" key="5">
    <citation type="submission" date="2009-09" db="EMBL/GenBank/DDBJ databases">
        <authorList>
            <person name="Harrison R.L."/>
            <person name="Puttler B."/>
            <person name="Popham H.J."/>
        </authorList>
    </citation>
    <scope>NUCLEOTIDE SEQUENCE</scope>
    <source>
        <strain evidence="2">3AP2</strain>
    </source>
</reference>
<dbReference type="OrthoDB" id="26244at10239"/>
<dbReference type="EMBL" id="EU258200">
    <property type="protein sequence ID" value="ACA02593.1"/>
    <property type="molecule type" value="Genomic_DNA"/>
</dbReference>
<evidence type="ECO:0000313" key="6">
    <source>
        <dbReference type="EMBL" id="AIW01447.1"/>
    </source>
</evidence>